<sequence>MNLGFLPKPDLLTLSHCLWVVMEALTRPRVHLWNIFDIGDDHLVASGRMEPGCFFLSSHPVTPEQFIFGQLWRCWYPKEFSMFDHQDPPTQNGSRPYYYFALINSGSQGGSVATHGVFLGLRFRPRFFD</sequence>
<dbReference type="EMBL" id="MU150236">
    <property type="protein sequence ID" value="KAF9467550.1"/>
    <property type="molecule type" value="Genomic_DNA"/>
</dbReference>
<organism evidence="1 2">
    <name type="scientific">Collybia nuda</name>
    <dbReference type="NCBI Taxonomy" id="64659"/>
    <lineage>
        <taxon>Eukaryota</taxon>
        <taxon>Fungi</taxon>
        <taxon>Dikarya</taxon>
        <taxon>Basidiomycota</taxon>
        <taxon>Agaricomycotina</taxon>
        <taxon>Agaricomycetes</taxon>
        <taxon>Agaricomycetidae</taxon>
        <taxon>Agaricales</taxon>
        <taxon>Tricholomatineae</taxon>
        <taxon>Clitocybaceae</taxon>
        <taxon>Collybia</taxon>
    </lineage>
</organism>
<protein>
    <submittedName>
        <fullName evidence="1">Uncharacterized protein</fullName>
    </submittedName>
</protein>
<name>A0A9P5YF60_9AGAR</name>
<comment type="caution">
    <text evidence="1">The sequence shown here is derived from an EMBL/GenBank/DDBJ whole genome shotgun (WGS) entry which is preliminary data.</text>
</comment>
<proteinExistence type="predicted"/>
<evidence type="ECO:0000313" key="1">
    <source>
        <dbReference type="EMBL" id="KAF9467550.1"/>
    </source>
</evidence>
<accession>A0A9P5YF60</accession>
<dbReference type="Proteomes" id="UP000807353">
    <property type="component" value="Unassembled WGS sequence"/>
</dbReference>
<gene>
    <name evidence="1" type="ORF">BDZ94DRAFT_965478</name>
</gene>
<evidence type="ECO:0000313" key="2">
    <source>
        <dbReference type="Proteomes" id="UP000807353"/>
    </source>
</evidence>
<dbReference type="AlphaFoldDB" id="A0A9P5YF60"/>
<reference evidence="1" key="1">
    <citation type="submission" date="2020-11" db="EMBL/GenBank/DDBJ databases">
        <authorList>
            <consortium name="DOE Joint Genome Institute"/>
            <person name="Ahrendt S."/>
            <person name="Riley R."/>
            <person name="Andreopoulos W."/>
            <person name="Labutti K."/>
            <person name="Pangilinan J."/>
            <person name="Ruiz-Duenas F.J."/>
            <person name="Barrasa J.M."/>
            <person name="Sanchez-Garcia M."/>
            <person name="Camarero S."/>
            <person name="Miyauchi S."/>
            <person name="Serrano A."/>
            <person name="Linde D."/>
            <person name="Babiker R."/>
            <person name="Drula E."/>
            <person name="Ayuso-Fernandez I."/>
            <person name="Pacheco R."/>
            <person name="Padilla G."/>
            <person name="Ferreira P."/>
            <person name="Barriuso J."/>
            <person name="Kellner H."/>
            <person name="Castanera R."/>
            <person name="Alfaro M."/>
            <person name="Ramirez L."/>
            <person name="Pisabarro A.G."/>
            <person name="Kuo A."/>
            <person name="Tritt A."/>
            <person name="Lipzen A."/>
            <person name="He G."/>
            <person name="Yan M."/>
            <person name="Ng V."/>
            <person name="Cullen D."/>
            <person name="Martin F."/>
            <person name="Rosso M.-N."/>
            <person name="Henrissat B."/>
            <person name="Hibbett D."/>
            <person name="Martinez A.T."/>
            <person name="Grigoriev I.V."/>
        </authorList>
    </citation>
    <scope>NUCLEOTIDE SEQUENCE</scope>
    <source>
        <strain evidence="1">CBS 247.69</strain>
    </source>
</reference>
<keyword evidence="2" id="KW-1185">Reference proteome</keyword>